<dbReference type="InterPro" id="IPR017850">
    <property type="entry name" value="Alkaline_phosphatase_core_sf"/>
</dbReference>
<dbReference type="EMBL" id="JABBCP010000001">
    <property type="protein sequence ID" value="NMF55282.1"/>
    <property type="molecule type" value="Genomic_DNA"/>
</dbReference>
<evidence type="ECO:0000313" key="1">
    <source>
        <dbReference type="EMBL" id="NMF55282.1"/>
    </source>
</evidence>
<dbReference type="SUPFAM" id="SSF53649">
    <property type="entry name" value="Alkaline phosphatase-like"/>
    <property type="match status" value="1"/>
</dbReference>
<dbReference type="RefSeq" id="WP_169276944.1">
    <property type="nucleotide sequence ID" value="NZ_JABBCP010000001.1"/>
</dbReference>
<dbReference type="NCBIfam" id="TIGR02687">
    <property type="entry name" value="BREX-1 system phosphatase PglZ type A"/>
    <property type="match status" value="1"/>
</dbReference>
<organism evidence="1 2">
    <name type="scientific">Collinsella acetigenes</name>
    <dbReference type="NCBI Taxonomy" id="2713419"/>
    <lineage>
        <taxon>Bacteria</taxon>
        <taxon>Bacillati</taxon>
        <taxon>Actinomycetota</taxon>
        <taxon>Coriobacteriia</taxon>
        <taxon>Coriobacteriales</taxon>
        <taxon>Coriobacteriaceae</taxon>
        <taxon>Collinsella</taxon>
    </lineage>
</organism>
<protein>
    <submittedName>
        <fullName evidence="1">BREX-1 system phosphatase PglZ type A</fullName>
    </submittedName>
</protein>
<dbReference type="Pfam" id="PF08665">
    <property type="entry name" value="PglZ"/>
    <property type="match status" value="1"/>
</dbReference>
<dbReference type="AlphaFoldDB" id="A0A7X9UB92"/>
<dbReference type="InterPro" id="IPR014060">
    <property type="entry name" value="PglZ"/>
</dbReference>
<gene>
    <name evidence="1" type="primary">pglZ</name>
    <name evidence="1" type="ORF">HF320_02885</name>
</gene>
<name>A0A7X9UB92_9ACTN</name>
<proteinExistence type="predicted"/>
<sequence length="898" mass="99483">MPKIDVMEELKQRFLQPLPDFQARRVVTWHDAESEFAERFEGLSREGFDGAGAVDGVMPAGGDFARPVRFVEARDGVMFEVKRMIARGDTTSDILLYRPCARGSLEGDWLADVELYADHFQADYLSLLADQLGATNPEAVREVLGEHKVFFLAKDRVRRFSACMTAPATKEDIELGMLAATFGGASPDDASASFILRSTCAELLHGGPDALSKLLDRYEALGCLSSFIARRTGFAEPLTERDSLEHLAAHVLLTAASYQNPAAMHGLESHIAAGYEPYCMTAVREWMQQGKDATADLFEICSIVEDSCGLRTRLKELSLESSLQVDIFPCVNEVLVAGLLESFAQGADRVADAREVLEARRGLAWYGRLDCYFDILSAITDMRAFQQEHASGFHVAYAKDAWDAYTQNWWRMDAAYRHLCCAYERCKLEGVEALEAAVHAAMKWAEGLYRNWYLVQSNACWTSAASAQWRDCGYVEGADRQDEFYWKTLPAHAGAAKTCVVLISDALRYEVAQEVAQALERERGGSVVSGSMQALFPSITEMGMAALLPHQGLTLDWDAATVAADGMPTASTPQREAVLQKVEPTARAMRAEAYLELSAPERRALLKESKLVYLYHNKIDAAGEKMATESDVFKACEDTVEELVSITRRVCLDASSARVVITADHGFLYTAQELEEHQFLIKADLPDDPFLFGKRHVVLKHGEDTALPDDIREQFIVMNMDGLGLGRYVGLSPRETMHFKRPGGTHRYVHGGASLQELCVPVIGYRRLSASSKEFEDTQKATLRVLSESRRITSMLFGVSLLQNEAACGKTLPCSYELSMTDASGNAVSDVVTVAADRQSENPQERVTKIRFSLKTGCAFSSKEPYFLVARDVQTGAIVWREEYKIDIAFAPGVDFGF</sequence>
<comment type="caution">
    <text evidence="1">The sequence shown here is derived from an EMBL/GenBank/DDBJ whole genome shotgun (WGS) entry which is preliminary data.</text>
</comment>
<reference evidence="1 2" key="1">
    <citation type="submission" date="2020-04" db="EMBL/GenBank/DDBJ databases">
        <title>Collinsella sp. KGMB02528 nov., an anaerobic actinobacterium isolated from human feces.</title>
        <authorList>
            <person name="Han K.-I."/>
            <person name="Eom M.K."/>
            <person name="Kim J.-S."/>
            <person name="Lee K.C."/>
            <person name="Suh M.K."/>
            <person name="Park S.-H."/>
            <person name="Lee J.H."/>
            <person name="Kang S.W."/>
            <person name="Park J.-E."/>
            <person name="Oh B.S."/>
            <person name="Yu S.Y."/>
            <person name="Choi S.-H."/>
            <person name="Lee D.H."/>
            <person name="Yoon H."/>
            <person name="Kim B.-Y."/>
            <person name="Lee J.H."/>
            <person name="Lee J.-S."/>
        </authorList>
    </citation>
    <scope>NUCLEOTIDE SEQUENCE [LARGE SCALE GENOMIC DNA]</scope>
    <source>
        <strain evidence="1 2">KGMB02528</strain>
    </source>
</reference>
<accession>A0A7X9UB92</accession>
<evidence type="ECO:0000313" key="2">
    <source>
        <dbReference type="Proteomes" id="UP000546970"/>
    </source>
</evidence>
<dbReference type="Proteomes" id="UP000546970">
    <property type="component" value="Unassembled WGS sequence"/>
</dbReference>
<keyword evidence="2" id="KW-1185">Reference proteome</keyword>